<organism evidence="1 2">
    <name type="scientific">Datura stramonium</name>
    <name type="common">Jimsonweed</name>
    <name type="synonym">Common thornapple</name>
    <dbReference type="NCBI Taxonomy" id="4076"/>
    <lineage>
        <taxon>Eukaryota</taxon>
        <taxon>Viridiplantae</taxon>
        <taxon>Streptophyta</taxon>
        <taxon>Embryophyta</taxon>
        <taxon>Tracheophyta</taxon>
        <taxon>Spermatophyta</taxon>
        <taxon>Magnoliopsida</taxon>
        <taxon>eudicotyledons</taxon>
        <taxon>Gunneridae</taxon>
        <taxon>Pentapetalae</taxon>
        <taxon>asterids</taxon>
        <taxon>lamiids</taxon>
        <taxon>Solanales</taxon>
        <taxon>Solanaceae</taxon>
        <taxon>Solanoideae</taxon>
        <taxon>Datureae</taxon>
        <taxon>Datura</taxon>
    </lineage>
</organism>
<comment type="caution">
    <text evidence="1">The sequence shown here is derived from an EMBL/GenBank/DDBJ whole genome shotgun (WGS) entry which is preliminary data.</text>
</comment>
<protein>
    <submittedName>
        <fullName evidence="1">Uncharacterized protein</fullName>
    </submittedName>
</protein>
<reference evidence="1 2" key="1">
    <citation type="journal article" date="2021" name="BMC Genomics">
        <title>Datura genome reveals duplications of psychoactive alkaloid biosynthetic genes and high mutation rate following tissue culture.</title>
        <authorList>
            <person name="Rajewski A."/>
            <person name="Carter-House D."/>
            <person name="Stajich J."/>
            <person name="Litt A."/>
        </authorList>
    </citation>
    <scope>NUCLEOTIDE SEQUENCE [LARGE SCALE GENOMIC DNA]</scope>
    <source>
        <strain evidence="1">AR-01</strain>
    </source>
</reference>
<evidence type="ECO:0000313" key="1">
    <source>
        <dbReference type="EMBL" id="MCE3050232.1"/>
    </source>
</evidence>
<accession>A0ABS8WJJ2</accession>
<proteinExistence type="predicted"/>
<dbReference type="Proteomes" id="UP000823775">
    <property type="component" value="Unassembled WGS sequence"/>
</dbReference>
<dbReference type="EMBL" id="JACEIK010007412">
    <property type="protein sequence ID" value="MCE3050232.1"/>
    <property type="molecule type" value="Genomic_DNA"/>
</dbReference>
<sequence>MREDEEKERSKGRQGGRAAGERLVWQLCCSAAGFGRSREIERGREGRDRSGWWCATAREGVSGSGWERKEPVVAAAAPAYDDIISPDVSLVQDYNSRSLESKRIFSQKSVFEIFGGGTLGESFAQSLGSLCSYEEEE</sequence>
<name>A0ABS8WJJ2_DATST</name>
<keyword evidence="2" id="KW-1185">Reference proteome</keyword>
<evidence type="ECO:0000313" key="2">
    <source>
        <dbReference type="Proteomes" id="UP000823775"/>
    </source>
</evidence>
<gene>
    <name evidence="1" type="ORF">HAX54_046711</name>
</gene>